<name>A0A9I9CFV9_CUCME</name>
<proteinExistence type="predicted"/>
<dbReference type="EnsemblPlants" id="MELO3C002965.2.1">
    <property type="protein sequence ID" value="MELO3C002965.2.1"/>
    <property type="gene ID" value="MELO3C002965.2"/>
</dbReference>
<dbReference type="Gramene" id="MELO3C002965.2.1">
    <property type="protein sequence ID" value="MELO3C002965.2.1"/>
    <property type="gene ID" value="MELO3C002965.2"/>
</dbReference>
<accession>A0A9I9CFV9</accession>
<reference evidence="1" key="1">
    <citation type="submission" date="2023-03" db="UniProtKB">
        <authorList>
            <consortium name="EnsemblPlants"/>
        </authorList>
    </citation>
    <scope>IDENTIFICATION</scope>
</reference>
<sequence>MDRLRRKASAISRLVKSNPVSQRAERLSQGKEALNAVARLMVDEHARQRTKCAFTPLRTISRSNV</sequence>
<organism evidence="1">
    <name type="scientific">Cucumis melo</name>
    <name type="common">Muskmelon</name>
    <dbReference type="NCBI Taxonomy" id="3656"/>
    <lineage>
        <taxon>Eukaryota</taxon>
        <taxon>Viridiplantae</taxon>
        <taxon>Streptophyta</taxon>
        <taxon>Embryophyta</taxon>
        <taxon>Tracheophyta</taxon>
        <taxon>Spermatophyta</taxon>
        <taxon>Magnoliopsida</taxon>
        <taxon>eudicotyledons</taxon>
        <taxon>Gunneridae</taxon>
        <taxon>Pentapetalae</taxon>
        <taxon>rosids</taxon>
        <taxon>fabids</taxon>
        <taxon>Cucurbitales</taxon>
        <taxon>Cucurbitaceae</taxon>
        <taxon>Benincaseae</taxon>
        <taxon>Cucumis</taxon>
    </lineage>
</organism>
<dbReference type="AlphaFoldDB" id="A0A9I9CFV9"/>
<evidence type="ECO:0000313" key="1">
    <source>
        <dbReference type="EnsemblPlants" id="MELO3C002965.2.1"/>
    </source>
</evidence>
<protein>
    <submittedName>
        <fullName evidence="1">Uncharacterized protein</fullName>
    </submittedName>
</protein>